<dbReference type="PROSITE" id="PS01047">
    <property type="entry name" value="HMA_1"/>
    <property type="match status" value="1"/>
</dbReference>
<evidence type="ECO:0000256" key="4">
    <source>
        <dbReference type="ARBA" id="ARBA00022448"/>
    </source>
</evidence>
<dbReference type="Pfam" id="PF00403">
    <property type="entry name" value="HMA"/>
    <property type="match status" value="1"/>
</dbReference>
<keyword evidence="6" id="KW-1003">Cell membrane</keyword>
<evidence type="ECO:0000256" key="2">
    <source>
        <dbReference type="ARBA" id="ARBA00008224"/>
    </source>
</evidence>
<evidence type="ECO:0000256" key="1">
    <source>
        <dbReference type="ARBA" id="ARBA00004429"/>
    </source>
</evidence>
<keyword evidence="11 16" id="KW-1133">Transmembrane helix</keyword>
<evidence type="ECO:0000256" key="16">
    <source>
        <dbReference type="SAM" id="Phobius"/>
    </source>
</evidence>
<evidence type="ECO:0000259" key="17">
    <source>
        <dbReference type="PROSITE" id="PS50846"/>
    </source>
</evidence>
<dbReference type="InterPro" id="IPR003457">
    <property type="entry name" value="Transprt_MerT"/>
</dbReference>
<dbReference type="GO" id="GO:0015097">
    <property type="term" value="F:mercury ion transmembrane transporter activity"/>
    <property type="evidence" value="ECO:0007669"/>
    <property type="project" value="InterPro"/>
</dbReference>
<evidence type="ECO:0000313" key="18">
    <source>
        <dbReference type="EMBL" id="TWI82588.1"/>
    </source>
</evidence>
<evidence type="ECO:0000256" key="7">
    <source>
        <dbReference type="ARBA" id="ARBA00022519"/>
    </source>
</evidence>
<keyword evidence="4" id="KW-0813">Transport</keyword>
<dbReference type="InterPro" id="IPR036163">
    <property type="entry name" value="HMA_dom_sf"/>
</dbReference>
<dbReference type="Pfam" id="PF02411">
    <property type="entry name" value="MerT"/>
    <property type="match status" value="1"/>
</dbReference>
<evidence type="ECO:0000256" key="14">
    <source>
        <dbReference type="ARBA" id="ARBA00045720"/>
    </source>
</evidence>
<evidence type="ECO:0000256" key="10">
    <source>
        <dbReference type="ARBA" id="ARBA00022914"/>
    </source>
</evidence>
<sequence length="449" mass="49526">MNAGRLMGASIFTAVAASVCCITPVLALLAGSGSIASSLSWMAPARPYMIGATVALLGFAWYRQLKPQPTDDCGCTVAERPRFIQSKLFLALITAFSVLMLTFPYYAHIFFPKNEKQVVVANNSDIQWAEFKISGMNCQGCEEEVKREVNKLHGIVKVEVSYDEGAAKVRFDKSKTSVQKITDAINLTGYQVTVSELKNYTVMKSIILSLLAISAAATFHSCSSGNAKSESSEEIITFYDVPLVCTAVPDIGCGTRSKPVLLEMEKDLSIKEAWLNRAGTIYAIVWADKDRTDEVAKTIFEKYNLEYKKLSGQEAGRIAPTFREPDKWYRGADVDKLSIEEAGIIAKDAVTFALDKQLITDKEAVTIKTDIENYLKAALVKPKTADELHSNEVTKQFTENLSGIAAKTIGKERADKMTKLYMQTNPLDKKGKGSCCEKKNERDTCSKKK</sequence>
<dbReference type="PANTHER" id="PTHR46594">
    <property type="entry name" value="P-TYPE CATION-TRANSPORTING ATPASE"/>
    <property type="match status" value="1"/>
</dbReference>
<keyword evidence="9" id="KW-0479">Metal-binding</keyword>
<dbReference type="Gene3D" id="1.10.287.910">
    <property type="entry name" value="bacterial mercury transporter, merf"/>
    <property type="match status" value="1"/>
</dbReference>
<keyword evidence="7" id="KW-0997">Cell inner membrane</keyword>
<dbReference type="InterPro" id="IPR017969">
    <property type="entry name" value="Heavy-metal-associated_CS"/>
</dbReference>
<dbReference type="SUPFAM" id="SSF55008">
    <property type="entry name" value="HMA, heavy metal-associated domain"/>
    <property type="match status" value="1"/>
</dbReference>
<keyword evidence="8 16" id="KW-0812">Transmembrane</keyword>
<dbReference type="AlphaFoldDB" id="A0A562SN02"/>
<dbReference type="NCBIfam" id="NF033556">
    <property type="entry name" value="MerTP_fusion"/>
    <property type="match status" value="1"/>
</dbReference>
<dbReference type="OrthoDB" id="1493145at2"/>
<dbReference type="EMBL" id="VLLG01000006">
    <property type="protein sequence ID" value="TWI82588.1"/>
    <property type="molecule type" value="Genomic_DNA"/>
</dbReference>
<evidence type="ECO:0000256" key="8">
    <source>
        <dbReference type="ARBA" id="ARBA00022692"/>
    </source>
</evidence>
<keyword evidence="5" id="KW-0475">Mercuric resistance</keyword>
<dbReference type="GO" id="GO:0046872">
    <property type="term" value="F:metal ion binding"/>
    <property type="evidence" value="ECO:0007669"/>
    <property type="project" value="UniProtKB-KW"/>
</dbReference>
<keyword evidence="12 16" id="KW-0472">Membrane</keyword>
<dbReference type="PROSITE" id="PS50846">
    <property type="entry name" value="HMA_2"/>
    <property type="match status" value="1"/>
</dbReference>
<feature type="region of interest" description="Disordered" evidence="15">
    <location>
        <begin position="425"/>
        <end position="449"/>
    </location>
</feature>
<evidence type="ECO:0000256" key="11">
    <source>
        <dbReference type="ARBA" id="ARBA00022989"/>
    </source>
</evidence>
<organism evidence="18 19">
    <name type="scientific">Chitinophaga japonensis</name>
    <name type="common">Flexibacter japonensis</name>
    <dbReference type="NCBI Taxonomy" id="104662"/>
    <lineage>
        <taxon>Bacteria</taxon>
        <taxon>Pseudomonadati</taxon>
        <taxon>Bacteroidota</taxon>
        <taxon>Chitinophagia</taxon>
        <taxon>Chitinophagales</taxon>
        <taxon>Chitinophagaceae</taxon>
        <taxon>Chitinophaga</taxon>
    </lineage>
</organism>
<dbReference type="CDD" id="cd00371">
    <property type="entry name" value="HMA"/>
    <property type="match status" value="1"/>
</dbReference>
<dbReference type="GO" id="GO:0005886">
    <property type="term" value="C:plasma membrane"/>
    <property type="evidence" value="ECO:0007669"/>
    <property type="project" value="UniProtKB-SubCell"/>
</dbReference>
<keyword evidence="10" id="KW-0476">Mercury</keyword>
<dbReference type="InterPro" id="IPR001802">
    <property type="entry name" value="MerP/CopZ"/>
</dbReference>
<dbReference type="InterPro" id="IPR006121">
    <property type="entry name" value="HMA_dom"/>
</dbReference>
<reference evidence="18 19" key="1">
    <citation type="journal article" date="2013" name="Stand. Genomic Sci.">
        <title>Genomic Encyclopedia of Type Strains, Phase I: The one thousand microbial genomes (KMG-I) project.</title>
        <authorList>
            <person name="Kyrpides N.C."/>
            <person name="Woyke T."/>
            <person name="Eisen J.A."/>
            <person name="Garrity G."/>
            <person name="Lilburn T.G."/>
            <person name="Beck B.J."/>
            <person name="Whitman W.B."/>
            <person name="Hugenholtz P."/>
            <person name="Klenk H.P."/>
        </authorList>
    </citation>
    <scope>NUCLEOTIDE SEQUENCE [LARGE SCALE GENOMIC DNA]</scope>
    <source>
        <strain evidence="18 19">DSM 13484</strain>
    </source>
</reference>
<evidence type="ECO:0000313" key="19">
    <source>
        <dbReference type="Proteomes" id="UP000316778"/>
    </source>
</evidence>
<comment type="subcellular location">
    <subcellularLocation>
        <location evidence="1">Cell inner membrane</location>
        <topology evidence="1">Multi-pass membrane protein</topology>
    </subcellularLocation>
</comment>
<protein>
    <recommendedName>
        <fullName evidence="3">Mercuric transport protein MerT</fullName>
    </recommendedName>
    <alternativeName>
        <fullName evidence="13">Mercury ion transport protein</fullName>
    </alternativeName>
</protein>
<dbReference type="RefSeq" id="WP_145718804.1">
    <property type="nucleotide sequence ID" value="NZ_BAAAFY010000006.1"/>
</dbReference>
<name>A0A562SN02_CHIJA</name>
<evidence type="ECO:0000256" key="3">
    <source>
        <dbReference type="ARBA" id="ARBA00017053"/>
    </source>
</evidence>
<evidence type="ECO:0000256" key="13">
    <source>
        <dbReference type="ARBA" id="ARBA00030934"/>
    </source>
</evidence>
<dbReference type="Proteomes" id="UP000316778">
    <property type="component" value="Unassembled WGS sequence"/>
</dbReference>
<evidence type="ECO:0000256" key="12">
    <source>
        <dbReference type="ARBA" id="ARBA00023136"/>
    </source>
</evidence>
<dbReference type="PANTHER" id="PTHR46594:SF4">
    <property type="entry name" value="P-TYPE CATION-TRANSPORTING ATPASE"/>
    <property type="match status" value="1"/>
</dbReference>
<keyword evidence="19" id="KW-1185">Reference proteome</keyword>
<gene>
    <name evidence="18" type="ORF">LX66_5162</name>
</gene>
<evidence type="ECO:0000256" key="5">
    <source>
        <dbReference type="ARBA" id="ARBA00022466"/>
    </source>
</evidence>
<comment type="caution">
    <text evidence="18">The sequence shown here is derived from an EMBL/GenBank/DDBJ whole genome shotgun (WGS) entry which is preliminary data.</text>
</comment>
<dbReference type="Gene3D" id="3.30.70.100">
    <property type="match status" value="1"/>
</dbReference>
<comment type="similarity">
    <text evidence="2">Belongs to the MerT family.</text>
</comment>
<comment type="function">
    <text evidence="14">Involved in mercury resistance. Probably transfers a mercuric ion from the periplasmic Hg(2+)-binding protein MerP to the cytoplasmic mercuric reductase MerA.</text>
</comment>
<accession>A0A562SN02</accession>
<feature type="transmembrane region" description="Helical" evidence="16">
    <location>
        <begin position="88"/>
        <end position="107"/>
    </location>
</feature>
<proteinExistence type="inferred from homology"/>
<dbReference type="FunFam" id="3.30.70.100:FF:000001">
    <property type="entry name" value="ATPase copper transporting beta"/>
    <property type="match status" value="1"/>
</dbReference>
<evidence type="ECO:0000256" key="15">
    <source>
        <dbReference type="SAM" id="MobiDB-lite"/>
    </source>
</evidence>
<evidence type="ECO:0000256" key="6">
    <source>
        <dbReference type="ARBA" id="ARBA00022475"/>
    </source>
</evidence>
<feature type="compositionally biased region" description="Basic and acidic residues" evidence="15">
    <location>
        <begin position="427"/>
        <end position="449"/>
    </location>
</feature>
<feature type="domain" description="HMA" evidence="17">
    <location>
        <begin position="127"/>
        <end position="193"/>
    </location>
</feature>
<dbReference type="PRINTS" id="PR00946">
    <property type="entry name" value="HGSCAVENGER"/>
</dbReference>
<feature type="transmembrane region" description="Helical" evidence="16">
    <location>
        <begin position="43"/>
        <end position="62"/>
    </location>
</feature>
<evidence type="ECO:0000256" key="9">
    <source>
        <dbReference type="ARBA" id="ARBA00022723"/>
    </source>
</evidence>